<name>A0A8T0VA70_PANVG</name>
<feature type="compositionally biased region" description="Basic residues" evidence="1">
    <location>
        <begin position="106"/>
        <end position="130"/>
    </location>
</feature>
<comment type="caution">
    <text evidence="2">The sequence shown here is derived from an EMBL/GenBank/DDBJ whole genome shotgun (WGS) entry which is preliminary data.</text>
</comment>
<sequence length="260" mass="27901">MPSCWRRWCDPDRPASSVWSCGEIKAGASLQFLQQQSMRRDLMLCLLLPIAVLLSVLRRPGRPQLLPSGGSTTSRSRTPAAARGASAACVGGPAGGRDGREEGAGRRGHRHHPRRAPVVVARRRRGRRGAGVRPGGPALAAQRQAAVPPRVLVGRGGGVLFCRRPKTSGGRALFLGRCGAAFFAGARTLPWCAEDCICFTTCSRAPRRNEIHHLLASALSSPPDRETTARSARTQTVSSYRTKWSGRLRHGPTCLGHAVP</sequence>
<proteinExistence type="predicted"/>
<evidence type="ECO:0000313" key="3">
    <source>
        <dbReference type="Proteomes" id="UP000823388"/>
    </source>
</evidence>
<dbReference type="Proteomes" id="UP000823388">
    <property type="component" value="Chromosome 2N"/>
</dbReference>
<evidence type="ECO:0000313" key="2">
    <source>
        <dbReference type="EMBL" id="KAG2632120.1"/>
    </source>
</evidence>
<reference evidence="2" key="1">
    <citation type="submission" date="2020-05" db="EMBL/GenBank/DDBJ databases">
        <title>WGS assembly of Panicum virgatum.</title>
        <authorList>
            <person name="Lovell J.T."/>
            <person name="Jenkins J."/>
            <person name="Shu S."/>
            <person name="Juenger T.E."/>
            <person name="Schmutz J."/>
        </authorList>
    </citation>
    <scope>NUCLEOTIDE SEQUENCE</scope>
    <source>
        <strain evidence="2">AP13</strain>
    </source>
</reference>
<dbReference type="EMBL" id="CM029040">
    <property type="protein sequence ID" value="KAG2632120.1"/>
    <property type="molecule type" value="Genomic_DNA"/>
</dbReference>
<evidence type="ECO:0000256" key="1">
    <source>
        <dbReference type="SAM" id="MobiDB-lite"/>
    </source>
</evidence>
<keyword evidence="3" id="KW-1185">Reference proteome</keyword>
<gene>
    <name evidence="2" type="ORF">PVAP13_2NG059646</name>
</gene>
<protein>
    <submittedName>
        <fullName evidence="2">Uncharacterized protein</fullName>
    </submittedName>
</protein>
<dbReference type="AlphaFoldDB" id="A0A8T0VA70"/>
<organism evidence="2 3">
    <name type="scientific">Panicum virgatum</name>
    <name type="common">Blackwell switchgrass</name>
    <dbReference type="NCBI Taxonomy" id="38727"/>
    <lineage>
        <taxon>Eukaryota</taxon>
        <taxon>Viridiplantae</taxon>
        <taxon>Streptophyta</taxon>
        <taxon>Embryophyta</taxon>
        <taxon>Tracheophyta</taxon>
        <taxon>Spermatophyta</taxon>
        <taxon>Magnoliopsida</taxon>
        <taxon>Liliopsida</taxon>
        <taxon>Poales</taxon>
        <taxon>Poaceae</taxon>
        <taxon>PACMAD clade</taxon>
        <taxon>Panicoideae</taxon>
        <taxon>Panicodae</taxon>
        <taxon>Paniceae</taxon>
        <taxon>Panicinae</taxon>
        <taxon>Panicum</taxon>
        <taxon>Panicum sect. Hiantes</taxon>
    </lineage>
</organism>
<feature type="region of interest" description="Disordered" evidence="1">
    <location>
        <begin position="62"/>
        <end position="143"/>
    </location>
</feature>
<feature type="compositionally biased region" description="Low complexity" evidence="1">
    <location>
        <begin position="67"/>
        <end position="91"/>
    </location>
</feature>
<accession>A0A8T0VA70</accession>